<evidence type="ECO:0000313" key="3">
    <source>
        <dbReference type="EMBL" id="UVI29189.1"/>
    </source>
</evidence>
<gene>
    <name evidence="3" type="ORF">L1F29_27760</name>
</gene>
<dbReference type="Proteomes" id="UP001057877">
    <property type="component" value="Chromosome"/>
</dbReference>
<evidence type="ECO:0000256" key="1">
    <source>
        <dbReference type="ARBA" id="ARBA00038240"/>
    </source>
</evidence>
<feature type="domain" description="Aminoglycoside phosphotransferase" evidence="2">
    <location>
        <begin position="33"/>
        <end position="239"/>
    </location>
</feature>
<dbReference type="InterPro" id="IPR011009">
    <property type="entry name" value="Kinase-like_dom_sf"/>
</dbReference>
<dbReference type="Pfam" id="PF01636">
    <property type="entry name" value="APH"/>
    <property type="match status" value="1"/>
</dbReference>
<evidence type="ECO:0000313" key="4">
    <source>
        <dbReference type="Proteomes" id="UP001057877"/>
    </source>
</evidence>
<dbReference type="PANTHER" id="PTHR21064">
    <property type="entry name" value="AMINOGLYCOSIDE PHOSPHOTRANSFERASE DOMAIN-CONTAINING PROTEIN-RELATED"/>
    <property type="match status" value="1"/>
</dbReference>
<dbReference type="InterPro" id="IPR050249">
    <property type="entry name" value="Pseudomonas-type_ThrB"/>
</dbReference>
<dbReference type="SUPFAM" id="SSF56112">
    <property type="entry name" value="Protein kinase-like (PK-like)"/>
    <property type="match status" value="1"/>
</dbReference>
<dbReference type="InterPro" id="IPR002575">
    <property type="entry name" value="Aminoglycoside_PTrfase"/>
</dbReference>
<protein>
    <submittedName>
        <fullName evidence="3">Phosphotransferase</fullName>
    </submittedName>
</protein>
<dbReference type="RefSeq" id="WP_258385278.1">
    <property type="nucleotide sequence ID" value="NZ_CP091430.1"/>
</dbReference>
<proteinExistence type="inferred from homology"/>
<dbReference type="EMBL" id="CP091430">
    <property type="protein sequence ID" value="UVI29189.1"/>
    <property type="molecule type" value="Genomic_DNA"/>
</dbReference>
<accession>A0ABY5S6A4</accession>
<reference evidence="3" key="1">
    <citation type="submission" date="2022-01" db="EMBL/GenBank/DDBJ databases">
        <title>Paenibacillus spongiae sp. nov., isolated from marine sponge.</title>
        <authorList>
            <person name="Li Z."/>
            <person name="Zhang M."/>
        </authorList>
    </citation>
    <scope>NUCLEOTIDE SEQUENCE</scope>
    <source>
        <strain evidence="3">PHS-Z3</strain>
    </source>
</reference>
<keyword evidence="4" id="KW-1185">Reference proteome</keyword>
<organism evidence="3 4">
    <name type="scientific">Paenibacillus spongiae</name>
    <dbReference type="NCBI Taxonomy" id="2909671"/>
    <lineage>
        <taxon>Bacteria</taxon>
        <taxon>Bacillati</taxon>
        <taxon>Bacillota</taxon>
        <taxon>Bacilli</taxon>
        <taxon>Bacillales</taxon>
        <taxon>Paenibacillaceae</taxon>
        <taxon>Paenibacillus</taxon>
    </lineage>
</organism>
<evidence type="ECO:0000259" key="2">
    <source>
        <dbReference type="Pfam" id="PF01636"/>
    </source>
</evidence>
<dbReference type="Gene3D" id="3.90.1200.10">
    <property type="match status" value="1"/>
</dbReference>
<comment type="similarity">
    <text evidence="1">Belongs to the pseudomonas-type ThrB family.</text>
</comment>
<name>A0ABY5S6A4_9BACL</name>
<sequence length="331" mass="38290">MDRAIRALLNNRILEESAGKFGFHPDDLTDLGGFQNFVYGAHRDAKHCVIRIAHSSHRSLAMTEAELNWISYLMNHGVRAAAPIRSIEGKWAARINSGEDYFVATAFESAPGAKLDYRIYTEDSQWVRRLGRMIGRIHALTKAYRVQEGSPRRCDWYENHYLTRISSYVPASYEHVLEPIQRFLGEIRLLPQDPDSYGLIHGDIQLGNFHAHQDGLTLFDFDECEYNWLAADIANPLFYATPLKSDGVELRNATAQRFYDNLMEGYCRENTLETYWLERIPLFLRLREILVYSGAFRSLDLNNLHPWSKEMLDTTTSNLMNDLPYLAIRFK</sequence>
<dbReference type="PANTHER" id="PTHR21064:SF6">
    <property type="entry name" value="AMINOGLYCOSIDE PHOSPHOTRANSFERASE DOMAIN-CONTAINING PROTEIN"/>
    <property type="match status" value="1"/>
</dbReference>